<dbReference type="FunFam" id="3.20.20.80:FF:000033">
    <property type="entry name" value="Glucan 1,3-beta-glucosidase A"/>
    <property type="match status" value="1"/>
</dbReference>
<comment type="catalytic activity">
    <reaction evidence="12">
        <text>Successive hydrolysis of beta-D-glucose units from the non-reducing ends of (1-&gt;3)-beta-D-glucans, releasing alpha-glucose.</text>
        <dbReference type="EC" id="3.2.1.58"/>
    </reaction>
</comment>
<evidence type="ECO:0000256" key="13">
    <source>
        <dbReference type="ARBA" id="ARBA00037126"/>
    </source>
</evidence>
<feature type="region of interest" description="Disordered" evidence="16">
    <location>
        <begin position="68"/>
        <end position="91"/>
    </location>
</feature>
<feature type="region of interest" description="Disordered" evidence="16">
    <location>
        <begin position="140"/>
        <end position="180"/>
    </location>
</feature>
<feature type="domain" description="Glycoside hydrolase family 5" evidence="18">
    <location>
        <begin position="275"/>
        <end position="450"/>
    </location>
</feature>
<dbReference type="EC" id="3.2.1.58" evidence="14"/>
<dbReference type="InParanoid" id="G4T796"/>
<dbReference type="GO" id="GO:0005886">
    <property type="term" value="C:plasma membrane"/>
    <property type="evidence" value="ECO:0007669"/>
    <property type="project" value="UniProtKB-SubCell"/>
</dbReference>
<comment type="caution">
    <text evidence="19">The sequence shown here is derived from an EMBL/GenBank/DDBJ whole genome shotgun (WGS) entry which is preliminary data.</text>
</comment>
<evidence type="ECO:0000313" key="19">
    <source>
        <dbReference type="EMBL" id="CCA67129.1"/>
    </source>
</evidence>
<proteinExistence type="inferred from homology"/>
<name>G4T796_SERID</name>
<dbReference type="GO" id="GO:0009251">
    <property type="term" value="P:glucan catabolic process"/>
    <property type="evidence" value="ECO:0007669"/>
    <property type="project" value="TreeGrafter"/>
</dbReference>
<dbReference type="GO" id="GO:0005576">
    <property type="term" value="C:extracellular region"/>
    <property type="evidence" value="ECO:0007669"/>
    <property type="project" value="TreeGrafter"/>
</dbReference>
<keyword evidence="4 17" id="KW-0812">Transmembrane</keyword>
<evidence type="ECO:0000256" key="4">
    <source>
        <dbReference type="ARBA" id="ARBA00022692"/>
    </source>
</evidence>
<keyword evidence="20" id="KW-1185">Reference proteome</keyword>
<dbReference type="SUPFAM" id="SSF51445">
    <property type="entry name" value="(Trans)glycosidases"/>
    <property type="match status" value="1"/>
</dbReference>
<evidence type="ECO:0000256" key="12">
    <source>
        <dbReference type="ARBA" id="ARBA00036824"/>
    </source>
</evidence>
<feature type="transmembrane region" description="Helical" evidence="17">
    <location>
        <begin position="111"/>
        <end position="134"/>
    </location>
</feature>
<evidence type="ECO:0000313" key="20">
    <source>
        <dbReference type="Proteomes" id="UP000007148"/>
    </source>
</evidence>
<comment type="similarity">
    <text evidence="2">Belongs to the glycosyl hydrolase 5 (cellulase A) family.</text>
</comment>
<dbReference type="EMBL" id="CAFZ01000010">
    <property type="protein sequence ID" value="CCA67129.1"/>
    <property type="molecule type" value="Genomic_DNA"/>
</dbReference>
<keyword evidence="8 17" id="KW-0472">Membrane</keyword>
<dbReference type="FunCoup" id="G4T796">
    <property type="interactions" value="25"/>
</dbReference>
<evidence type="ECO:0000256" key="5">
    <source>
        <dbReference type="ARBA" id="ARBA00022801"/>
    </source>
</evidence>
<dbReference type="InterPro" id="IPR017853">
    <property type="entry name" value="GH"/>
</dbReference>
<organism evidence="19 20">
    <name type="scientific">Serendipita indica (strain DSM 11827)</name>
    <name type="common">Root endophyte fungus</name>
    <name type="synonym">Piriformospora indica</name>
    <dbReference type="NCBI Taxonomy" id="1109443"/>
    <lineage>
        <taxon>Eukaryota</taxon>
        <taxon>Fungi</taxon>
        <taxon>Dikarya</taxon>
        <taxon>Basidiomycota</taxon>
        <taxon>Agaricomycotina</taxon>
        <taxon>Agaricomycetes</taxon>
        <taxon>Sebacinales</taxon>
        <taxon>Serendipitaceae</taxon>
        <taxon>Serendipita</taxon>
    </lineage>
</organism>
<evidence type="ECO:0000256" key="10">
    <source>
        <dbReference type="ARBA" id="ARBA00023295"/>
    </source>
</evidence>
<feature type="compositionally biased region" description="Polar residues" evidence="16">
    <location>
        <begin position="36"/>
        <end position="47"/>
    </location>
</feature>
<dbReference type="STRING" id="1109443.G4T796"/>
<evidence type="ECO:0000256" key="16">
    <source>
        <dbReference type="SAM" id="MobiDB-lite"/>
    </source>
</evidence>
<dbReference type="Pfam" id="PF00150">
    <property type="entry name" value="Cellulase"/>
    <property type="match status" value="1"/>
</dbReference>
<evidence type="ECO:0000256" key="3">
    <source>
        <dbReference type="ARBA" id="ARBA00022475"/>
    </source>
</evidence>
<dbReference type="GO" id="GO:0009986">
    <property type="term" value="C:cell surface"/>
    <property type="evidence" value="ECO:0007669"/>
    <property type="project" value="TreeGrafter"/>
</dbReference>
<evidence type="ECO:0000256" key="7">
    <source>
        <dbReference type="ARBA" id="ARBA00022989"/>
    </source>
</evidence>
<keyword evidence="11" id="KW-0961">Cell wall biogenesis/degradation</keyword>
<keyword evidence="6" id="KW-0735">Signal-anchor</keyword>
<dbReference type="PANTHER" id="PTHR31297:SF34">
    <property type="entry name" value="GLUCAN 1,3-BETA-GLUCOSIDASE 2"/>
    <property type="match status" value="1"/>
</dbReference>
<evidence type="ECO:0000256" key="1">
    <source>
        <dbReference type="ARBA" id="ARBA00004401"/>
    </source>
</evidence>
<evidence type="ECO:0000256" key="15">
    <source>
        <dbReference type="ARBA" id="ARBA00041260"/>
    </source>
</evidence>
<evidence type="ECO:0000256" key="6">
    <source>
        <dbReference type="ARBA" id="ARBA00022968"/>
    </source>
</evidence>
<dbReference type="PANTHER" id="PTHR31297">
    <property type="entry name" value="GLUCAN ENDO-1,6-BETA-GLUCOSIDASE B"/>
    <property type="match status" value="1"/>
</dbReference>
<sequence>MASHNQESTVPYDPLTEPPISPRLEEFGRPAPGFLNTDSRNSSSSTVGYRASEYGSIAALQAPKLAVTPPEGAEKENVPMRQLSPVPRASKDLEEKNELYAAPRTRTKRKALIWGLAAAGAVILIVAIAVPVAILTKKNNSGESGSDSGNSGHSGHSDSGSHSQTGTNEQTVVTSGGDGSIVTKSDGTTFVYNNTFGGFWVYDPANPLNNSARAQSWSPPLTEEWRWGVDQVYGVNLGGWLNLEPFISPALYEPFYPNAVDEWTLSTLIQQRDGNLNAIEEHYKTFIVEEDFAMIAAAGLNWVRIPIPFWAIEKYDDEPFLEKVCWQYFLKAIEWARKYGLRINLDLHAVSGSQNGWNHSGKLGDINFLNGVMGIANAQRTLDHIRIIAEFISQPEYSNVVPFFGILNEPRSGSAYSLETIQSFYAEAYRIIRNASGNGAGNGPYISIHEAFQGLQQWETFLTGADRLALDTHPYLAFGAMSAAPVESFISTPCSTWGGLVSASLTNFGMTTAGEWSNAINDCGLYVNAVGRGTRYEGTFETTAVTGSCDEWINYETWTQPTKDAFREFALSSMDALQNWFFWTWRIGESSATNKVMAPFWSYKLGLQEGWMPTDPRQSRGQCAKVGVPITEFSSPIQPGAGNPPTLDNYPWPPTTLGTYAVAQLPLYTPTGEIHTLPVPTFTQSSGATATVSVGNGWANPADNTPMAVPVAGCTYPDPWNALNAAIPACGTGGGITARAAAPQPTS</sequence>
<comment type="function">
    <text evidence="13">Glucosidase involved in the degradation of cellulosic biomass. Active on lichenan.</text>
</comment>
<keyword evidence="9" id="KW-0325">Glycoprotein</keyword>
<evidence type="ECO:0000256" key="9">
    <source>
        <dbReference type="ARBA" id="ARBA00023180"/>
    </source>
</evidence>
<feature type="compositionally biased region" description="Low complexity" evidence="16">
    <location>
        <begin position="140"/>
        <end position="163"/>
    </location>
</feature>
<protein>
    <recommendedName>
        <fullName evidence="14">glucan 1,3-beta-glucosidase</fullName>
        <ecNumber evidence="14">3.2.1.58</ecNumber>
    </recommendedName>
    <alternativeName>
        <fullName evidence="15">Exo-1,3-beta-glucanase D</fullName>
    </alternativeName>
</protein>
<feature type="compositionally biased region" description="Polar residues" evidence="16">
    <location>
        <begin position="164"/>
        <end position="174"/>
    </location>
</feature>
<gene>
    <name evidence="19" type="ORF">PIIN_00963</name>
</gene>
<dbReference type="HOGENOM" id="CLU_004624_6_1_1"/>
<dbReference type="GO" id="GO:0004338">
    <property type="term" value="F:glucan exo-1,3-beta-glucosidase activity"/>
    <property type="evidence" value="ECO:0007669"/>
    <property type="project" value="UniProtKB-EC"/>
</dbReference>
<dbReference type="AlphaFoldDB" id="G4T796"/>
<evidence type="ECO:0000256" key="2">
    <source>
        <dbReference type="ARBA" id="ARBA00005641"/>
    </source>
</evidence>
<evidence type="ECO:0000259" key="18">
    <source>
        <dbReference type="Pfam" id="PF00150"/>
    </source>
</evidence>
<dbReference type="GO" id="GO:0071555">
    <property type="term" value="P:cell wall organization"/>
    <property type="evidence" value="ECO:0007669"/>
    <property type="project" value="UniProtKB-KW"/>
</dbReference>
<dbReference type="InterPro" id="IPR001547">
    <property type="entry name" value="Glyco_hydro_5"/>
</dbReference>
<keyword evidence="3" id="KW-1003">Cell membrane</keyword>
<dbReference type="Proteomes" id="UP000007148">
    <property type="component" value="Unassembled WGS sequence"/>
</dbReference>
<comment type="subcellular location">
    <subcellularLocation>
        <location evidence="1">Cell membrane</location>
        <topology evidence="1">Single-pass type II membrane protein</topology>
    </subcellularLocation>
</comment>
<evidence type="ECO:0000256" key="11">
    <source>
        <dbReference type="ARBA" id="ARBA00023316"/>
    </source>
</evidence>
<dbReference type="eggNOG" id="ENOG502QRG8">
    <property type="taxonomic scope" value="Eukaryota"/>
</dbReference>
<dbReference type="OMA" id="DEWINYE"/>
<accession>G4T796</accession>
<evidence type="ECO:0000256" key="14">
    <source>
        <dbReference type="ARBA" id="ARBA00038929"/>
    </source>
</evidence>
<evidence type="ECO:0000256" key="8">
    <source>
        <dbReference type="ARBA" id="ARBA00023136"/>
    </source>
</evidence>
<reference evidence="19 20" key="1">
    <citation type="journal article" date="2011" name="PLoS Pathog.">
        <title>Endophytic Life Strategies Decoded by Genome and Transcriptome Analyses of the Mutualistic Root Symbiont Piriformospora indica.</title>
        <authorList>
            <person name="Zuccaro A."/>
            <person name="Lahrmann U."/>
            <person name="Guldener U."/>
            <person name="Langen G."/>
            <person name="Pfiffi S."/>
            <person name="Biedenkopf D."/>
            <person name="Wong P."/>
            <person name="Samans B."/>
            <person name="Grimm C."/>
            <person name="Basiewicz M."/>
            <person name="Murat C."/>
            <person name="Martin F."/>
            <person name="Kogel K.H."/>
        </authorList>
    </citation>
    <scope>NUCLEOTIDE SEQUENCE [LARGE SCALE GENOMIC DNA]</scope>
    <source>
        <strain evidence="19 20">DSM 11827</strain>
    </source>
</reference>
<dbReference type="Gene3D" id="3.20.20.80">
    <property type="entry name" value="Glycosidases"/>
    <property type="match status" value="1"/>
</dbReference>
<keyword evidence="10" id="KW-0326">Glycosidase</keyword>
<feature type="region of interest" description="Disordered" evidence="16">
    <location>
        <begin position="1"/>
        <end position="48"/>
    </location>
</feature>
<dbReference type="InterPro" id="IPR050386">
    <property type="entry name" value="Glycosyl_hydrolase_5"/>
</dbReference>
<evidence type="ECO:0000256" key="17">
    <source>
        <dbReference type="SAM" id="Phobius"/>
    </source>
</evidence>
<dbReference type="OrthoDB" id="62120at2759"/>
<keyword evidence="5" id="KW-0378">Hydrolase</keyword>
<keyword evidence="7 17" id="KW-1133">Transmembrane helix</keyword>